<dbReference type="Gene3D" id="3.40.50.300">
    <property type="entry name" value="P-loop containing nucleotide triphosphate hydrolases"/>
    <property type="match status" value="1"/>
</dbReference>
<dbReference type="PANTHER" id="PTHR11669">
    <property type="entry name" value="REPLICATION FACTOR C / DNA POLYMERASE III GAMMA-TAU SUBUNIT"/>
    <property type="match status" value="1"/>
</dbReference>
<dbReference type="Pfam" id="PF09115">
    <property type="entry name" value="DNApol3-delta_C"/>
    <property type="match status" value="1"/>
</dbReference>
<dbReference type="InterPro" id="IPR050238">
    <property type="entry name" value="DNA_Rep/Repair_Clamp_Loader"/>
</dbReference>
<dbReference type="SUPFAM" id="SSF52540">
    <property type="entry name" value="P-loop containing nucleoside triphosphate hydrolases"/>
    <property type="match status" value="1"/>
</dbReference>
<organism evidence="9 10">
    <name type="scientific">Selenomonas ruminantium</name>
    <dbReference type="NCBI Taxonomy" id="971"/>
    <lineage>
        <taxon>Bacteria</taxon>
        <taxon>Bacillati</taxon>
        <taxon>Bacillota</taxon>
        <taxon>Negativicutes</taxon>
        <taxon>Selenomonadales</taxon>
        <taxon>Selenomonadaceae</taxon>
        <taxon>Selenomonas</taxon>
    </lineage>
</organism>
<feature type="domain" description="DNA polymerase III delta subunit C-terminal" evidence="8">
    <location>
        <begin position="257"/>
        <end position="328"/>
    </location>
</feature>
<evidence type="ECO:0000313" key="10">
    <source>
        <dbReference type="Proteomes" id="UP000182412"/>
    </source>
</evidence>
<evidence type="ECO:0000256" key="1">
    <source>
        <dbReference type="ARBA" id="ARBA00012417"/>
    </source>
</evidence>
<dbReference type="EC" id="2.7.7.7" evidence="1"/>
<keyword evidence="3" id="KW-0808">Transferase</keyword>
<dbReference type="GO" id="GO:0003677">
    <property type="term" value="F:DNA binding"/>
    <property type="evidence" value="ECO:0007669"/>
    <property type="project" value="InterPro"/>
</dbReference>
<evidence type="ECO:0000256" key="6">
    <source>
        <dbReference type="ARBA" id="ARBA00022932"/>
    </source>
</evidence>
<evidence type="ECO:0000256" key="2">
    <source>
        <dbReference type="ARBA" id="ARBA00014363"/>
    </source>
</evidence>
<evidence type="ECO:0000256" key="3">
    <source>
        <dbReference type="ARBA" id="ARBA00022679"/>
    </source>
</evidence>
<dbReference type="GO" id="GO:0009360">
    <property type="term" value="C:DNA polymerase III complex"/>
    <property type="evidence" value="ECO:0007669"/>
    <property type="project" value="InterPro"/>
</dbReference>
<evidence type="ECO:0000313" key="9">
    <source>
        <dbReference type="EMBL" id="SDP29430.1"/>
    </source>
</evidence>
<proteinExistence type="predicted"/>
<dbReference type="InterPro" id="IPR004622">
    <property type="entry name" value="DNA_pol_HolB"/>
</dbReference>
<keyword evidence="4" id="KW-0548">Nucleotidyltransferase</keyword>
<dbReference type="Pfam" id="PF13177">
    <property type="entry name" value="DNA_pol3_delta2"/>
    <property type="match status" value="1"/>
</dbReference>
<evidence type="ECO:0000259" key="8">
    <source>
        <dbReference type="Pfam" id="PF09115"/>
    </source>
</evidence>
<dbReference type="NCBIfam" id="TIGR00678">
    <property type="entry name" value="holB"/>
    <property type="match status" value="1"/>
</dbReference>
<accession>A0A1H0RJ45</accession>
<evidence type="ECO:0000256" key="7">
    <source>
        <dbReference type="ARBA" id="ARBA00049244"/>
    </source>
</evidence>
<dbReference type="InterPro" id="IPR015199">
    <property type="entry name" value="DNA_pol_III_delta_C"/>
</dbReference>
<dbReference type="GO" id="GO:0008408">
    <property type="term" value="F:3'-5' exonuclease activity"/>
    <property type="evidence" value="ECO:0007669"/>
    <property type="project" value="InterPro"/>
</dbReference>
<keyword evidence="5" id="KW-0235">DNA replication</keyword>
<dbReference type="Proteomes" id="UP000182412">
    <property type="component" value="Unassembled WGS sequence"/>
</dbReference>
<dbReference type="GO" id="GO:0006261">
    <property type="term" value="P:DNA-templated DNA replication"/>
    <property type="evidence" value="ECO:0007669"/>
    <property type="project" value="TreeGrafter"/>
</dbReference>
<comment type="catalytic activity">
    <reaction evidence="7">
        <text>DNA(n) + a 2'-deoxyribonucleoside 5'-triphosphate = DNA(n+1) + diphosphate</text>
        <dbReference type="Rhea" id="RHEA:22508"/>
        <dbReference type="Rhea" id="RHEA-COMP:17339"/>
        <dbReference type="Rhea" id="RHEA-COMP:17340"/>
        <dbReference type="ChEBI" id="CHEBI:33019"/>
        <dbReference type="ChEBI" id="CHEBI:61560"/>
        <dbReference type="ChEBI" id="CHEBI:173112"/>
        <dbReference type="EC" id="2.7.7.7"/>
    </reaction>
</comment>
<dbReference type="PANTHER" id="PTHR11669:SF8">
    <property type="entry name" value="DNA POLYMERASE III SUBUNIT DELTA"/>
    <property type="match status" value="1"/>
</dbReference>
<evidence type="ECO:0000256" key="4">
    <source>
        <dbReference type="ARBA" id="ARBA00022695"/>
    </source>
</evidence>
<protein>
    <recommendedName>
        <fullName evidence="2">DNA polymerase III subunit delta'</fullName>
        <ecNumber evidence="1">2.7.7.7</ecNumber>
    </recommendedName>
</protein>
<dbReference type="AlphaFoldDB" id="A0A1H0RJ45"/>
<dbReference type="EMBL" id="FNJQ01000012">
    <property type="protein sequence ID" value="SDP29430.1"/>
    <property type="molecule type" value="Genomic_DNA"/>
</dbReference>
<dbReference type="OrthoDB" id="9810148at2"/>
<keyword evidence="6" id="KW-0239">DNA-directed DNA polymerase</keyword>
<dbReference type="InterPro" id="IPR027417">
    <property type="entry name" value="P-loop_NTPase"/>
</dbReference>
<reference evidence="9 10" key="1">
    <citation type="submission" date="2016-10" db="EMBL/GenBank/DDBJ databases">
        <authorList>
            <person name="de Groot N.N."/>
        </authorList>
    </citation>
    <scope>NUCLEOTIDE SEQUENCE [LARGE SCALE GENOMIC DNA]</scope>
    <source>
        <strain evidence="9 10">S137</strain>
    </source>
</reference>
<gene>
    <name evidence="9" type="ORF">SAMN05216366_11244</name>
</gene>
<dbReference type="GO" id="GO:0003887">
    <property type="term" value="F:DNA-directed DNA polymerase activity"/>
    <property type="evidence" value="ECO:0007669"/>
    <property type="project" value="UniProtKB-KW"/>
</dbReference>
<evidence type="ECO:0000256" key="5">
    <source>
        <dbReference type="ARBA" id="ARBA00022705"/>
    </source>
</evidence>
<name>A0A1H0RJ45_SELRU</name>
<sequence length="339" mass="37786">MEVSWEALAGHANEVRELKTLLAEGRLPHALLFTGRDGIGKKLAGQILAAAILCGHDNAPCGVCDNCRAMRLGSHPDYYELLPEVRGKSTRIIRIEAIREMQTAVSRSAVQAGRRVVLIDDADTMNEPAANSLLKTLEEPDGQVTFILIARDRSSLLDTIVSRCMPLAFGALSPAELLQELGKRQLDPEAAGKLALLADGSLGQALKLSQHGGLDLRDDALQFLLALPQLNMGRIWEEAAVKGEMERERLAEWVMYFNMFLRDMLLLYDDGASQLIYNADVREKLVQILPMFSPGTLFAMVQQTRELQHRLQANVNLRLQLEGFFIRLKDCHQGQINRY</sequence>